<dbReference type="InterPro" id="IPR036291">
    <property type="entry name" value="NAD(P)-bd_dom_sf"/>
</dbReference>
<dbReference type="FunFam" id="3.40.50.720:FF:000084">
    <property type="entry name" value="Short-chain dehydrogenase reductase"/>
    <property type="match status" value="1"/>
</dbReference>
<dbReference type="PRINTS" id="PR00081">
    <property type="entry name" value="GDHRDH"/>
</dbReference>
<dbReference type="AlphaFoldDB" id="A0A1F6C3V3"/>
<comment type="similarity">
    <text evidence="1">Belongs to the short-chain dehydrogenases/reductases (SDR) family.</text>
</comment>
<dbReference type="Proteomes" id="UP000178606">
    <property type="component" value="Unassembled WGS sequence"/>
</dbReference>
<dbReference type="PANTHER" id="PTHR24321">
    <property type="entry name" value="DEHYDROGENASES, SHORT CHAIN"/>
    <property type="match status" value="1"/>
</dbReference>
<evidence type="ECO:0000256" key="1">
    <source>
        <dbReference type="ARBA" id="ARBA00006484"/>
    </source>
</evidence>
<gene>
    <name evidence="3" type="ORF">A3F84_27310</name>
</gene>
<sequence length="261" mass="27707">MRLKDRVAIVTGAGSGIGRATAVLMAREGARVVVVDIADGAGQETARMIRGAGGDAVYCHADVGKAQGARKMVAAAVRACGRLDILHNNAFWHRTGTVVDLDERDWDRAQDVCLKAIYLGGKYAIPEMLKTGGGAIVNTSSIHALTSFGQCSAYDAAKAGVLGLTRTMALDFGPEVRVNAVLPGAIQTPAWKGATPQVFRWWAERTPMRRMGQPEDIAKAVVFLASEDASFITGECLVVDGGWTIHGHAGQPGAKPRKRKK</sequence>
<keyword evidence="2" id="KW-0560">Oxidoreductase</keyword>
<dbReference type="Gene3D" id="3.40.50.720">
    <property type="entry name" value="NAD(P)-binding Rossmann-like Domain"/>
    <property type="match status" value="1"/>
</dbReference>
<evidence type="ECO:0000256" key="2">
    <source>
        <dbReference type="ARBA" id="ARBA00023002"/>
    </source>
</evidence>
<dbReference type="Pfam" id="PF13561">
    <property type="entry name" value="adh_short_C2"/>
    <property type="match status" value="1"/>
</dbReference>
<dbReference type="CDD" id="cd05233">
    <property type="entry name" value="SDR_c"/>
    <property type="match status" value="1"/>
</dbReference>
<dbReference type="GO" id="GO:0016491">
    <property type="term" value="F:oxidoreductase activity"/>
    <property type="evidence" value="ECO:0007669"/>
    <property type="project" value="UniProtKB-KW"/>
</dbReference>
<dbReference type="PRINTS" id="PR00080">
    <property type="entry name" value="SDRFAMILY"/>
</dbReference>
<dbReference type="SUPFAM" id="SSF51735">
    <property type="entry name" value="NAD(P)-binding Rossmann-fold domains"/>
    <property type="match status" value="1"/>
</dbReference>
<dbReference type="EMBL" id="MFKF01000427">
    <property type="protein sequence ID" value="OGG43702.1"/>
    <property type="molecule type" value="Genomic_DNA"/>
</dbReference>
<dbReference type="InterPro" id="IPR002347">
    <property type="entry name" value="SDR_fam"/>
</dbReference>
<name>A0A1F6C3V3_HANXR</name>
<comment type="caution">
    <text evidence="3">The sequence shown here is derived from an EMBL/GenBank/DDBJ whole genome shotgun (WGS) entry which is preliminary data.</text>
</comment>
<dbReference type="PANTHER" id="PTHR24321:SF8">
    <property type="entry name" value="ESTRADIOL 17-BETA-DEHYDROGENASE 8-RELATED"/>
    <property type="match status" value="1"/>
</dbReference>
<proteinExistence type="inferred from homology"/>
<protein>
    <recommendedName>
        <fullName evidence="5">Short-chain dehydrogenase</fullName>
    </recommendedName>
</protein>
<organism evidence="3 4">
    <name type="scientific">Handelsmanbacteria sp. (strain RIFCSPLOWO2_12_FULL_64_10)</name>
    <dbReference type="NCBI Taxonomy" id="1817868"/>
    <lineage>
        <taxon>Bacteria</taxon>
        <taxon>Candidatus Handelsmaniibacteriota</taxon>
    </lineage>
</organism>
<accession>A0A1F6C3V3</accession>
<dbReference type="NCBIfam" id="NF005559">
    <property type="entry name" value="PRK07231.1"/>
    <property type="match status" value="1"/>
</dbReference>
<evidence type="ECO:0000313" key="4">
    <source>
        <dbReference type="Proteomes" id="UP000178606"/>
    </source>
</evidence>
<evidence type="ECO:0008006" key="5">
    <source>
        <dbReference type="Google" id="ProtNLM"/>
    </source>
</evidence>
<reference evidence="3 4" key="1">
    <citation type="journal article" date="2016" name="Nat. Commun.">
        <title>Thousands of microbial genomes shed light on interconnected biogeochemical processes in an aquifer system.</title>
        <authorList>
            <person name="Anantharaman K."/>
            <person name="Brown C.T."/>
            <person name="Hug L.A."/>
            <person name="Sharon I."/>
            <person name="Castelle C.J."/>
            <person name="Probst A.J."/>
            <person name="Thomas B.C."/>
            <person name="Singh A."/>
            <person name="Wilkins M.J."/>
            <person name="Karaoz U."/>
            <person name="Brodie E.L."/>
            <person name="Williams K.H."/>
            <person name="Hubbard S.S."/>
            <person name="Banfield J.F."/>
        </authorList>
    </citation>
    <scope>NUCLEOTIDE SEQUENCE [LARGE SCALE GENOMIC DNA]</scope>
    <source>
        <strain evidence="4">RIFCSPLOWO2_12_FULL_64_10</strain>
    </source>
</reference>
<evidence type="ECO:0000313" key="3">
    <source>
        <dbReference type="EMBL" id="OGG43702.1"/>
    </source>
</evidence>